<organism evidence="1 2">
    <name type="scientific">Cordylochernes scorpioides</name>
    <dbReference type="NCBI Taxonomy" id="51811"/>
    <lineage>
        <taxon>Eukaryota</taxon>
        <taxon>Metazoa</taxon>
        <taxon>Ecdysozoa</taxon>
        <taxon>Arthropoda</taxon>
        <taxon>Chelicerata</taxon>
        <taxon>Arachnida</taxon>
        <taxon>Pseudoscorpiones</taxon>
        <taxon>Cheliferoidea</taxon>
        <taxon>Chernetidae</taxon>
        <taxon>Cordylochernes</taxon>
    </lineage>
</organism>
<name>A0ABY6JYA6_9ARAC</name>
<proteinExistence type="predicted"/>
<protein>
    <submittedName>
        <fullName evidence="1">Uncharacterized protein</fullName>
    </submittedName>
</protein>
<accession>A0ABY6JYA6</accession>
<gene>
    <name evidence="1" type="ORF">LAZ67_1000989</name>
</gene>
<dbReference type="Proteomes" id="UP001235939">
    <property type="component" value="Chromosome 01"/>
</dbReference>
<evidence type="ECO:0000313" key="1">
    <source>
        <dbReference type="EMBL" id="UYV60377.1"/>
    </source>
</evidence>
<reference evidence="1 2" key="1">
    <citation type="submission" date="2022-01" db="EMBL/GenBank/DDBJ databases">
        <title>A chromosomal length assembly of Cordylochernes scorpioides.</title>
        <authorList>
            <person name="Zeh D."/>
            <person name="Zeh J."/>
        </authorList>
    </citation>
    <scope>NUCLEOTIDE SEQUENCE [LARGE SCALE GENOMIC DNA]</scope>
    <source>
        <strain evidence="1">IN4F17</strain>
        <tissue evidence="1">Whole Body</tissue>
    </source>
</reference>
<evidence type="ECO:0000313" key="2">
    <source>
        <dbReference type="Proteomes" id="UP001235939"/>
    </source>
</evidence>
<keyword evidence="2" id="KW-1185">Reference proteome</keyword>
<sequence length="61" mass="7137">MHRSFEFRKCDLDNKTDRLGIFQKSLSEAKLKKRIFDGSSIRKLIKDNEFKASMTTKKKAA</sequence>
<dbReference type="EMBL" id="CP092863">
    <property type="protein sequence ID" value="UYV60377.1"/>
    <property type="molecule type" value="Genomic_DNA"/>
</dbReference>